<feature type="region of interest" description="Disordered" evidence="3">
    <location>
        <begin position="92"/>
        <end position="164"/>
    </location>
</feature>
<dbReference type="GO" id="GO:0005525">
    <property type="term" value="F:GTP binding"/>
    <property type="evidence" value="ECO:0007669"/>
    <property type="project" value="InterPro"/>
</dbReference>
<dbReference type="Pfam" id="PF00071">
    <property type="entry name" value="Ras"/>
    <property type="match status" value="1"/>
</dbReference>
<dbReference type="SMART" id="SM00173">
    <property type="entry name" value="RAS"/>
    <property type="match status" value="1"/>
</dbReference>
<dbReference type="PANTHER" id="PTHR45775">
    <property type="entry name" value="RAD, GEM/KIR FAMILY MEMBER 2, ISOFORM C"/>
    <property type="match status" value="1"/>
</dbReference>
<feature type="compositionally biased region" description="Basic residues" evidence="3">
    <location>
        <begin position="121"/>
        <end position="137"/>
    </location>
</feature>
<dbReference type="GO" id="GO:0005886">
    <property type="term" value="C:plasma membrane"/>
    <property type="evidence" value="ECO:0007669"/>
    <property type="project" value="TreeGrafter"/>
</dbReference>
<evidence type="ECO:0000313" key="5">
    <source>
        <dbReference type="Proteomes" id="UP000325440"/>
    </source>
</evidence>
<evidence type="ECO:0000256" key="1">
    <source>
        <dbReference type="ARBA" id="ARBA00008846"/>
    </source>
</evidence>
<sequence>MEAMMYNKGRSASICTFGFPPGSTEHLMACAAAAASTPPPHRHVTGAAAAAAAEDNKRRRPAARSQSARTSGGRSIRKKALVAAAVGAQYEQLSDSRTSVRSSGCSDPRLHESSAQDGAMFKRKPSSRKINLNHRKSGAFLDVPPADVKKPAEPEDPENSYRLRSFSFTSKGIVNRGDSFRKRRSRSNSLAREDDAKERTPPVAHDHQQQQELQHQHQQYQQRPRHQPQQHQQHRGSARHQQNADDCDDISSYTVSLTGSRGVGKTTLISQFMTSEYINAYERQRDNHESSVQSVCIMLNGEESELRFINEREVSVKDDRLPKLADAYLVIFSVVDKNSFETAEIVLKRLQEHEMLRSRPAILVGNKVDMARSREVSAREGRYLACTCRAKYIEVSVGINHNVDELLVGILTQIRLKRADGGEGHDHWYKNRNFIKASLKARQMFTWVFGKEDTKLKDCENLHVL</sequence>
<organism evidence="4 5">
    <name type="scientific">Cinara cedri</name>
    <dbReference type="NCBI Taxonomy" id="506608"/>
    <lineage>
        <taxon>Eukaryota</taxon>
        <taxon>Metazoa</taxon>
        <taxon>Ecdysozoa</taxon>
        <taxon>Arthropoda</taxon>
        <taxon>Hexapoda</taxon>
        <taxon>Insecta</taxon>
        <taxon>Pterygota</taxon>
        <taxon>Neoptera</taxon>
        <taxon>Paraneoptera</taxon>
        <taxon>Hemiptera</taxon>
        <taxon>Sternorrhyncha</taxon>
        <taxon>Aphidomorpha</taxon>
        <taxon>Aphidoidea</taxon>
        <taxon>Aphididae</taxon>
        <taxon>Lachninae</taxon>
        <taxon>Cinara</taxon>
    </lineage>
</organism>
<dbReference type="AlphaFoldDB" id="A0A5E4NL41"/>
<dbReference type="OrthoDB" id="5239715at2759"/>
<feature type="compositionally biased region" description="Polar residues" evidence="3">
    <location>
        <begin position="92"/>
        <end position="105"/>
    </location>
</feature>
<dbReference type="PANTHER" id="PTHR45775:SF1">
    <property type="entry name" value="RAD, GEM_KIR FAMILY MEMBER 3, ISOFORM E"/>
    <property type="match status" value="1"/>
</dbReference>
<dbReference type="PRINTS" id="PR00449">
    <property type="entry name" value="RASTRNSFRMNG"/>
</dbReference>
<dbReference type="GO" id="GO:0003924">
    <property type="term" value="F:GTPase activity"/>
    <property type="evidence" value="ECO:0007669"/>
    <property type="project" value="InterPro"/>
</dbReference>
<feature type="region of interest" description="Disordered" evidence="3">
    <location>
        <begin position="36"/>
        <end position="76"/>
    </location>
</feature>
<evidence type="ECO:0000256" key="2">
    <source>
        <dbReference type="ARBA" id="ARBA00022553"/>
    </source>
</evidence>
<gene>
    <name evidence="4" type="ORF">CINCED_3A001246</name>
</gene>
<dbReference type="SUPFAM" id="SSF52540">
    <property type="entry name" value="P-loop containing nucleoside triphosphate hydrolases"/>
    <property type="match status" value="1"/>
</dbReference>
<dbReference type="Proteomes" id="UP000325440">
    <property type="component" value="Unassembled WGS sequence"/>
</dbReference>
<dbReference type="EMBL" id="CABPRJ010001941">
    <property type="protein sequence ID" value="VVC42200.1"/>
    <property type="molecule type" value="Genomic_DNA"/>
</dbReference>
<reference evidence="4 5" key="1">
    <citation type="submission" date="2019-08" db="EMBL/GenBank/DDBJ databases">
        <authorList>
            <person name="Alioto T."/>
            <person name="Alioto T."/>
            <person name="Gomez Garrido J."/>
        </authorList>
    </citation>
    <scope>NUCLEOTIDE SEQUENCE [LARGE SCALE GENOMIC DNA]</scope>
</reference>
<dbReference type="GO" id="GO:0005246">
    <property type="term" value="F:calcium channel regulator activity"/>
    <property type="evidence" value="ECO:0007669"/>
    <property type="project" value="TreeGrafter"/>
</dbReference>
<protein>
    <submittedName>
        <fullName evidence="4">P-loop containing nucleoside triphosphate hydrolase,Small GTPase superfamily, Ras type,Small GTPase</fullName>
    </submittedName>
</protein>
<dbReference type="SMART" id="SM00175">
    <property type="entry name" value="RAB"/>
    <property type="match status" value="1"/>
</dbReference>
<dbReference type="FunFam" id="3.40.50.300:FF:000664">
    <property type="entry name" value="Uncharacterized protein, isoform B"/>
    <property type="match status" value="1"/>
</dbReference>
<dbReference type="PROSITE" id="PS51421">
    <property type="entry name" value="RAS"/>
    <property type="match status" value="1"/>
</dbReference>
<evidence type="ECO:0000256" key="3">
    <source>
        <dbReference type="SAM" id="MobiDB-lite"/>
    </source>
</evidence>
<comment type="similarity">
    <text evidence="1">Belongs to the small GTPase superfamily. RGK family.</text>
</comment>
<feature type="compositionally biased region" description="Basic and acidic residues" evidence="3">
    <location>
        <begin position="191"/>
        <end position="209"/>
    </location>
</feature>
<dbReference type="InterPro" id="IPR001806">
    <property type="entry name" value="Small_GTPase"/>
</dbReference>
<feature type="compositionally biased region" description="Low complexity" evidence="3">
    <location>
        <begin position="210"/>
        <end position="222"/>
    </location>
</feature>
<dbReference type="InterPro" id="IPR027417">
    <property type="entry name" value="P-loop_NTPase"/>
</dbReference>
<name>A0A5E4NL41_9HEMI</name>
<feature type="compositionally biased region" description="Basic residues" evidence="3">
    <location>
        <begin position="223"/>
        <end position="238"/>
    </location>
</feature>
<dbReference type="PROSITE" id="PS51419">
    <property type="entry name" value="RAB"/>
    <property type="match status" value="1"/>
</dbReference>
<proteinExistence type="inferred from homology"/>
<dbReference type="InterPro" id="IPR051641">
    <property type="entry name" value="RGK_GTP-binding_reg"/>
</dbReference>
<evidence type="ECO:0000313" key="4">
    <source>
        <dbReference type="EMBL" id="VVC42200.1"/>
    </source>
</evidence>
<dbReference type="Gene3D" id="3.40.50.300">
    <property type="entry name" value="P-loop containing nucleotide triphosphate hydrolases"/>
    <property type="match status" value="1"/>
</dbReference>
<feature type="region of interest" description="Disordered" evidence="3">
    <location>
        <begin position="177"/>
        <end position="246"/>
    </location>
</feature>
<keyword evidence="2" id="KW-0597">Phosphoprotein</keyword>
<keyword evidence="4" id="KW-0378">Hydrolase</keyword>
<accession>A0A5E4NL41</accession>
<keyword evidence="5" id="KW-1185">Reference proteome</keyword>